<dbReference type="EMBL" id="CAJNBJ010000019">
    <property type="protein sequence ID" value="CAE6791518.1"/>
    <property type="molecule type" value="Genomic_DNA"/>
</dbReference>
<keyword evidence="4" id="KW-0808">Transferase</keyword>
<dbReference type="InterPro" id="IPR003661">
    <property type="entry name" value="HisK_dim/P_dom"/>
</dbReference>
<comment type="catalytic activity">
    <reaction evidence="1">
        <text>ATP + protein L-histidine = ADP + protein N-phospho-L-histidine.</text>
        <dbReference type="EC" id="2.7.13.3"/>
    </reaction>
</comment>
<dbReference type="InterPro" id="IPR005467">
    <property type="entry name" value="His_kinase_dom"/>
</dbReference>
<evidence type="ECO:0000256" key="4">
    <source>
        <dbReference type="ARBA" id="ARBA00022679"/>
    </source>
</evidence>
<dbReference type="Proteomes" id="UP000675880">
    <property type="component" value="Unassembled WGS sequence"/>
</dbReference>
<evidence type="ECO:0000313" key="9">
    <source>
        <dbReference type="EMBL" id="CAE6791518.1"/>
    </source>
</evidence>
<dbReference type="SMART" id="SM00387">
    <property type="entry name" value="HATPase_c"/>
    <property type="match status" value="1"/>
</dbReference>
<dbReference type="CDD" id="cd00130">
    <property type="entry name" value="PAS"/>
    <property type="match status" value="1"/>
</dbReference>
<dbReference type="Gene3D" id="3.30.450.20">
    <property type="entry name" value="PAS domain"/>
    <property type="match status" value="1"/>
</dbReference>
<dbReference type="SUPFAM" id="SSF55785">
    <property type="entry name" value="PYP-like sensor domain (PAS domain)"/>
    <property type="match status" value="1"/>
</dbReference>
<dbReference type="InterPro" id="IPR003594">
    <property type="entry name" value="HATPase_dom"/>
</dbReference>
<dbReference type="SUPFAM" id="SSF47384">
    <property type="entry name" value="Homodimeric domain of signal transducing histidine kinase"/>
    <property type="match status" value="1"/>
</dbReference>
<dbReference type="Pfam" id="PF02518">
    <property type="entry name" value="HATPase_c"/>
    <property type="match status" value="1"/>
</dbReference>
<dbReference type="InterPro" id="IPR036097">
    <property type="entry name" value="HisK_dim/P_sf"/>
</dbReference>
<dbReference type="CDD" id="cd00082">
    <property type="entry name" value="HisKA"/>
    <property type="match status" value="1"/>
</dbReference>
<dbReference type="SMART" id="SM00388">
    <property type="entry name" value="HisKA"/>
    <property type="match status" value="1"/>
</dbReference>
<dbReference type="NCBIfam" id="TIGR00229">
    <property type="entry name" value="sensory_box"/>
    <property type="match status" value="1"/>
</dbReference>
<dbReference type="PROSITE" id="PS50109">
    <property type="entry name" value="HIS_KIN"/>
    <property type="match status" value="1"/>
</dbReference>
<keyword evidence="10" id="KW-1185">Reference proteome</keyword>
<keyword evidence="5" id="KW-0418">Kinase</keyword>
<proteinExistence type="predicted"/>
<keyword evidence="3" id="KW-0597">Phosphoprotein</keyword>
<evidence type="ECO:0000256" key="1">
    <source>
        <dbReference type="ARBA" id="ARBA00000085"/>
    </source>
</evidence>
<dbReference type="InterPro" id="IPR052162">
    <property type="entry name" value="Sensor_kinase/Photoreceptor"/>
</dbReference>
<dbReference type="Gene3D" id="1.10.287.130">
    <property type="match status" value="1"/>
</dbReference>
<dbReference type="SMART" id="SM00091">
    <property type="entry name" value="PAS"/>
    <property type="match status" value="1"/>
</dbReference>
<dbReference type="RefSeq" id="WP_213043894.1">
    <property type="nucleotide sequence ID" value="NZ_CAJNBJ010000019.1"/>
</dbReference>
<feature type="coiled-coil region" evidence="6">
    <location>
        <begin position="140"/>
        <end position="174"/>
    </location>
</feature>
<accession>A0ABM8S6I5</accession>
<dbReference type="SUPFAM" id="SSF55874">
    <property type="entry name" value="ATPase domain of HSP90 chaperone/DNA topoisomerase II/histidine kinase"/>
    <property type="match status" value="1"/>
</dbReference>
<reference evidence="9 10" key="1">
    <citation type="submission" date="2021-02" db="EMBL/GenBank/DDBJ databases">
        <authorList>
            <person name="Han P."/>
        </authorList>
    </citation>
    <scope>NUCLEOTIDE SEQUENCE [LARGE SCALE GENOMIC DNA]</scope>
    <source>
        <strain evidence="9">Candidatus Nitrospira sp. ZN2</strain>
    </source>
</reference>
<dbReference type="Gene3D" id="3.30.565.10">
    <property type="entry name" value="Histidine kinase-like ATPase, C-terminal domain"/>
    <property type="match status" value="1"/>
</dbReference>
<evidence type="ECO:0000256" key="3">
    <source>
        <dbReference type="ARBA" id="ARBA00022553"/>
    </source>
</evidence>
<dbReference type="PANTHER" id="PTHR43304:SF1">
    <property type="entry name" value="PAC DOMAIN-CONTAINING PROTEIN"/>
    <property type="match status" value="1"/>
</dbReference>
<evidence type="ECO:0000256" key="5">
    <source>
        <dbReference type="ARBA" id="ARBA00022777"/>
    </source>
</evidence>
<dbReference type="InterPro" id="IPR000014">
    <property type="entry name" value="PAS"/>
</dbReference>
<organism evidence="9 10">
    <name type="scientific">Nitrospira defluvii</name>
    <dbReference type="NCBI Taxonomy" id="330214"/>
    <lineage>
        <taxon>Bacteria</taxon>
        <taxon>Pseudomonadati</taxon>
        <taxon>Nitrospirota</taxon>
        <taxon>Nitrospiria</taxon>
        <taxon>Nitrospirales</taxon>
        <taxon>Nitrospiraceae</taxon>
        <taxon>Nitrospira</taxon>
    </lineage>
</organism>
<dbReference type="PRINTS" id="PR00344">
    <property type="entry name" value="BCTRLSENSOR"/>
</dbReference>
<dbReference type="InterPro" id="IPR036890">
    <property type="entry name" value="HATPase_C_sf"/>
</dbReference>
<dbReference type="InterPro" id="IPR013655">
    <property type="entry name" value="PAS_fold_3"/>
</dbReference>
<protein>
    <recommendedName>
        <fullName evidence="2">histidine kinase</fullName>
        <ecNumber evidence="2">2.7.13.3</ecNumber>
    </recommendedName>
</protein>
<evidence type="ECO:0000313" key="10">
    <source>
        <dbReference type="Proteomes" id="UP000675880"/>
    </source>
</evidence>
<feature type="domain" description="PAS" evidence="8">
    <location>
        <begin position="31"/>
        <end position="101"/>
    </location>
</feature>
<dbReference type="Pfam" id="PF08447">
    <property type="entry name" value="PAS_3"/>
    <property type="match status" value="1"/>
</dbReference>
<evidence type="ECO:0000256" key="2">
    <source>
        <dbReference type="ARBA" id="ARBA00012438"/>
    </source>
</evidence>
<evidence type="ECO:0000259" key="8">
    <source>
        <dbReference type="PROSITE" id="PS50112"/>
    </source>
</evidence>
<dbReference type="InterPro" id="IPR004358">
    <property type="entry name" value="Sig_transdc_His_kin-like_C"/>
</dbReference>
<dbReference type="InterPro" id="IPR035965">
    <property type="entry name" value="PAS-like_dom_sf"/>
</dbReference>
<gene>
    <name evidence="9" type="ORF">NSPZN2_60031</name>
</gene>
<dbReference type="EC" id="2.7.13.3" evidence="2"/>
<dbReference type="PROSITE" id="PS50112">
    <property type="entry name" value="PAS"/>
    <property type="match status" value="1"/>
</dbReference>
<name>A0ABM8S6I5_9BACT</name>
<sequence>MPLSSPPPHDNPQVQLLRRELSNELMARRQAETDIDRFFDLSLDMLCIANTEGYFIRLSPAFSRTLGWSLEELMSRPFLDFVHPDDRASTLLEVERQIGRGEPVLEFQNRYQHQNGSWRLLSWKSSPHTDGSLYAIARDVTDREQAAQALRRSHEELEHRVQERTAELQQRNRDLETLLYVSSHDLREPLRSISNFSQLVRERYGDRLDAKGIDYIDRVIRAAQRMDQLMEDLLTLSRAQRLEMPYEEVRGDDLVRAALTQLDETIRRTGAHVRVAAEFPSFRVNKTWVTQALYNLIANALKFHQPGAVPEIDLAPYWLMEDATPKVGLVVRDRGTGIHPDHAQRIFQLFQRAVGREVSGTGAGLAIVQQVAQRHGGRAWVQPREGGGSEFVLLFGSQSIIDPRPAT</sequence>
<comment type="caution">
    <text evidence="9">The sequence shown here is derived from an EMBL/GenBank/DDBJ whole genome shotgun (WGS) entry which is preliminary data.</text>
</comment>
<dbReference type="Pfam" id="PF00512">
    <property type="entry name" value="HisKA"/>
    <property type="match status" value="1"/>
</dbReference>
<feature type="domain" description="Histidine kinase" evidence="7">
    <location>
        <begin position="181"/>
        <end position="399"/>
    </location>
</feature>
<dbReference type="PANTHER" id="PTHR43304">
    <property type="entry name" value="PHYTOCHROME-LIKE PROTEIN CPH1"/>
    <property type="match status" value="1"/>
</dbReference>
<evidence type="ECO:0000259" key="7">
    <source>
        <dbReference type="PROSITE" id="PS50109"/>
    </source>
</evidence>
<keyword evidence="6" id="KW-0175">Coiled coil</keyword>
<evidence type="ECO:0000256" key="6">
    <source>
        <dbReference type="SAM" id="Coils"/>
    </source>
</evidence>